<accession>A0A2N6KBM6</accession>
<proteinExistence type="predicted"/>
<evidence type="ECO:0000313" key="1">
    <source>
        <dbReference type="EMBL" id="PLZ95961.1"/>
    </source>
</evidence>
<gene>
    <name evidence="1" type="ORF">CEN50_20320</name>
</gene>
<name>A0A2N6KBM6_9CYAN</name>
<comment type="caution">
    <text evidence="1">The sequence shown here is derived from an EMBL/GenBank/DDBJ whole genome shotgun (WGS) entry which is preliminary data.</text>
</comment>
<reference evidence="1 2" key="1">
    <citation type="submission" date="2017-07" db="EMBL/GenBank/DDBJ databases">
        <title>Genomes of Fischerella (Mastigocladus) sp. strains.</title>
        <authorList>
            <person name="Miller S.R."/>
        </authorList>
    </citation>
    <scope>NUCLEOTIDE SEQUENCE [LARGE SCALE GENOMIC DNA]</scope>
    <source>
        <strain evidence="1 2">CCMEE 5268</strain>
    </source>
</reference>
<protein>
    <recommendedName>
        <fullName evidence="3">Type II toxin-antitoxin system HicB family antitoxin</fullName>
    </recommendedName>
</protein>
<dbReference type="Gene3D" id="3.30.160.250">
    <property type="match status" value="1"/>
</dbReference>
<dbReference type="RefSeq" id="WP_102174529.1">
    <property type="nucleotide sequence ID" value="NZ_NMQA01000270.1"/>
</dbReference>
<evidence type="ECO:0000313" key="2">
    <source>
        <dbReference type="Proteomes" id="UP000235025"/>
    </source>
</evidence>
<dbReference type="PANTHER" id="PTHR34504">
    <property type="entry name" value="ANTITOXIN HICB"/>
    <property type="match status" value="1"/>
</dbReference>
<sequence length="75" mass="8422">MRQTKQLTAIIEREGDGYVALCPELDIASQGDTIEQARNNLVEALELFFEMAAPSEIEQRLHTEVFVTRLEVSVG</sequence>
<evidence type="ECO:0008006" key="3">
    <source>
        <dbReference type="Google" id="ProtNLM"/>
    </source>
</evidence>
<organism evidence="1 2">
    <name type="scientific">Fischerella thermalis CCMEE 5268</name>
    <dbReference type="NCBI Taxonomy" id="2019662"/>
    <lineage>
        <taxon>Bacteria</taxon>
        <taxon>Bacillati</taxon>
        <taxon>Cyanobacteriota</taxon>
        <taxon>Cyanophyceae</taxon>
        <taxon>Nostocales</taxon>
        <taxon>Hapalosiphonaceae</taxon>
        <taxon>Fischerella</taxon>
    </lineage>
</organism>
<dbReference type="InterPro" id="IPR035069">
    <property type="entry name" value="TTHA1013/TTHA0281-like"/>
</dbReference>
<dbReference type="InterPro" id="IPR051404">
    <property type="entry name" value="TA_system_antitoxin"/>
</dbReference>
<dbReference type="AlphaFoldDB" id="A0A2N6KBM6"/>
<dbReference type="EMBL" id="NMQA01000270">
    <property type="protein sequence ID" value="PLZ95961.1"/>
    <property type="molecule type" value="Genomic_DNA"/>
</dbReference>
<dbReference type="Proteomes" id="UP000235025">
    <property type="component" value="Unassembled WGS sequence"/>
</dbReference>
<dbReference type="PANTHER" id="PTHR34504:SF2">
    <property type="entry name" value="UPF0150 PROTEIN SSL0259"/>
    <property type="match status" value="1"/>
</dbReference>
<dbReference type="SUPFAM" id="SSF143100">
    <property type="entry name" value="TTHA1013/TTHA0281-like"/>
    <property type="match status" value="1"/>
</dbReference>